<dbReference type="GO" id="GO:0003677">
    <property type="term" value="F:DNA binding"/>
    <property type="evidence" value="ECO:0007669"/>
    <property type="project" value="InterPro"/>
</dbReference>
<keyword evidence="1" id="KW-0539">Nucleus</keyword>
<dbReference type="GO" id="GO:0003700">
    <property type="term" value="F:DNA-binding transcription factor activity"/>
    <property type="evidence" value="ECO:0007669"/>
    <property type="project" value="InterPro"/>
</dbReference>
<dbReference type="AlphaFoldDB" id="A0A427XU29"/>
<feature type="domain" description="Xylanolytic transcriptional activator regulatory" evidence="2">
    <location>
        <begin position="161"/>
        <end position="375"/>
    </location>
</feature>
<protein>
    <recommendedName>
        <fullName evidence="2">Xylanolytic transcriptional activator regulatory domain-containing protein</fullName>
    </recommendedName>
</protein>
<dbReference type="GO" id="GO:0006351">
    <property type="term" value="P:DNA-templated transcription"/>
    <property type="evidence" value="ECO:0007669"/>
    <property type="project" value="InterPro"/>
</dbReference>
<keyword evidence="4" id="KW-1185">Reference proteome</keyword>
<accession>A0A427XU29</accession>
<gene>
    <name evidence="3" type="ORF">EHS24_007331</name>
</gene>
<dbReference type="InterPro" id="IPR007219">
    <property type="entry name" value="XnlR_reg_dom"/>
</dbReference>
<comment type="caution">
    <text evidence="3">The sequence shown here is derived from an EMBL/GenBank/DDBJ whole genome shotgun (WGS) entry which is preliminary data.</text>
</comment>
<organism evidence="3 4">
    <name type="scientific">Apiotrichum porosum</name>
    <dbReference type="NCBI Taxonomy" id="105984"/>
    <lineage>
        <taxon>Eukaryota</taxon>
        <taxon>Fungi</taxon>
        <taxon>Dikarya</taxon>
        <taxon>Basidiomycota</taxon>
        <taxon>Agaricomycotina</taxon>
        <taxon>Tremellomycetes</taxon>
        <taxon>Trichosporonales</taxon>
        <taxon>Trichosporonaceae</taxon>
        <taxon>Apiotrichum</taxon>
    </lineage>
</organism>
<evidence type="ECO:0000259" key="2">
    <source>
        <dbReference type="Pfam" id="PF04082"/>
    </source>
</evidence>
<sequence length="543" mass="59535">MLPSSPLLGGPMMSSIFGSARQTLQSIEFDYTLPRTRESSVRPPDPITAPPAAATSFIGSCGPPFGLMDGHAPLSQLNAMPLFDYSSADGVGAGADRTLAVDATKTIYSPTTTLGDLVTASDGAGGMTSCASVSAGPSTSNDIDINHIESFATWEDIGSFLSLYMKHQHMLVPLVHRPSFAQDVLHRRDEVDEAFRGLLLSMVAYTICQCPINWLVGRMDKLQLETLLERCQRGSRIIQIRHQTRPSLVVLASTILDWISSQAASAAELPMNLLSDVRRLVYTLGLNRETPKEGLSSLELQLCRRLYWEAYAIDKTNSLNGHPMILNDMDGVPPLPLEIDDEYMAGDATFPQPEGKLSYMSGFCYVSKLFQVLNGCIVRHRTLQAADTSTGPTTETLQAWVDSKLEEVQDLLTEIPEELQSGSISQDNPSVFGTQAANLYITALCIELALLDLKGKLHPEEDTHNEKARQEIAQRAFRQLEHMPLECLASNGESMRGKVLRVILALLNVSSQEAGTLGEGLWDWWNMFSRVQFLQLMPTAGAS</sequence>
<dbReference type="PANTHER" id="PTHR46910:SF40">
    <property type="entry name" value="ZN(II)2CYS6 TRANSCRIPTION FACTOR (EUROFUNG)"/>
    <property type="match status" value="1"/>
</dbReference>
<proteinExistence type="predicted"/>
<dbReference type="GeneID" id="39591874"/>
<dbReference type="GO" id="GO:0008270">
    <property type="term" value="F:zinc ion binding"/>
    <property type="evidence" value="ECO:0007669"/>
    <property type="project" value="InterPro"/>
</dbReference>
<reference evidence="3 4" key="1">
    <citation type="submission" date="2018-11" db="EMBL/GenBank/DDBJ databases">
        <title>Genome sequence of Apiotrichum porosum DSM 27194.</title>
        <authorList>
            <person name="Aliyu H."/>
            <person name="Gorte O."/>
            <person name="Ochsenreither K."/>
        </authorList>
    </citation>
    <scope>NUCLEOTIDE SEQUENCE [LARGE SCALE GENOMIC DNA]</scope>
    <source>
        <strain evidence="3 4">DSM 27194</strain>
    </source>
</reference>
<dbReference type="PANTHER" id="PTHR46910">
    <property type="entry name" value="TRANSCRIPTION FACTOR PDR1"/>
    <property type="match status" value="1"/>
</dbReference>
<dbReference type="CDD" id="cd12148">
    <property type="entry name" value="fungal_TF_MHR"/>
    <property type="match status" value="1"/>
</dbReference>
<dbReference type="OrthoDB" id="1708823at2759"/>
<dbReference type="EMBL" id="RSCE01000005">
    <property type="protein sequence ID" value="RSH82364.1"/>
    <property type="molecule type" value="Genomic_DNA"/>
</dbReference>
<dbReference type="Pfam" id="PF04082">
    <property type="entry name" value="Fungal_trans"/>
    <property type="match status" value="1"/>
</dbReference>
<dbReference type="Proteomes" id="UP000279236">
    <property type="component" value="Unassembled WGS sequence"/>
</dbReference>
<evidence type="ECO:0000313" key="4">
    <source>
        <dbReference type="Proteomes" id="UP000279236"/>
    </source>
</evidence>
<evidence type="ECO:0000313" key="3">
    <source>
        <dbReference type="EMBL" id="RSH82364.1"/>
    </source>
</evidence>
<dbReference type="InterPro" id="IPR050987">
    <property type="entry name" value="AtrR-like"/>
</dbReference>
<name>A0A427XU29_9TREE</name>
<dbReference type="RefSeq" id="XP_028476596.1">
    <property type="nucleotide sequence ID" value="XM_028622703.1"/>
</dbReference>
<evidence type="ECO:0000256" key="1">
    <source>
        <dbReference type="ARBA" id="ARBA00023242"/>
    </source>
</evidence>